<dbReference type="STRING" id="446468.Ndas_4033"/>
<dbReference type="KEGG" id="nda:Ndas_4033"/>
<name>D7B7N5_NOCDD</name>
<feature type="transmembrane region" description="Helical" evidence="2">
    <location>
        <begin position="90"/>
        <end position="118"/>
    </location>
</feature>
<dbReference type="HOGENOM" id="CLU_422003_0_0_11"/>
<feature type="compositionally biased region" description="Basic and acidic residues" evidence="1">
    <location>
        <begin position="289"/>
        <end position="300"/>
    </location>
</feature>
<feature type="compositionally biased region" description="Basic and acidic residues" evidence="1">
    <location>
        <begin position="322"/>
        <end position="331"/>
    </location>
</feature>
<dbReference type="AlphaFoldDB" id="D7B7N5"/>
<dbReference type="Proteomes" id="UP000002219">
    <property type="component" value="Chromosome 1"/>
</dbReference>
<protein>
    <submittedName>
        <fullName evidence="3">Uncharacterized protein</fullName>
    </submittedName>
</protein>
<dbReference type="RefSeq" id="WP_013155037.1">
    <property type="nucleotide sequence ID" value="NC_014210.1"/>
</dbReference>
<accession>D7B7N5</accession>
<sequence>MTQTQPHNNGRGAAPRVDAASVEAVAGAPEYDSTSRLSCAAWTDPAFRADVLRERVENPHRTLAREPGLDAALVTEECVRARNVRATAGALFLGAALLVCPFNLPAGLLTLAVVLALAMTARYRATHDGARPRVGCVSLVLGAVALYMLYTFASPLLVPLFGAGADAMGDMNGTGGMEDDPWGSTDPSEDLPAGPGFGSLIPFWLGLLVLLAAAVAIGGWVRFRANTAFRRIRSAAASPRTGSGVGSVPVAFYNDFTPFVGTGAHHSSWPVMLKLLPRDGGGTQPPDAAEDRETGGDRKAANGHGTGAGNGASAPASPADGAYERPDEGREVPPAADATLVKDLYARLREELPKLTGTEGVRSSTRREVEVADCVFLPGLRQDDVVALAPRLIDRNRWALREEWVDGFVDAFHERARHFLEIGISMWESQVVVTVFVRLSTQGGLLHVEGETMVMPPLSPDYRVPQEPLSVGADAGEVAVLVGDSLFGVLEDLRTNPAEALAWVASRSATRRNNRVHTWARSNKEFFDYSPRMGVRERAATPRVRQLFQSHDIRRVTRAIPEKVLVCVRDVLREAGYDTEQVARIIQNISNYGATFHGGRHSFSGSTFGSGDIHHHTPPNADEGPGGGVPGGPDGAPGPVPQNTRTEAR</sequence>
<dbReference type="OrthoDB" id="3078176at2"/>
<evidence type="ECO:0000256" key="1">
    <source>
        <dbReference type="SAM" id="MobiDB-lite"/>
    </source>
</evidence>
<evidence type="ECO:0000313" key="4">
    <source>
        <dbReference type="Proteomes" id="UP000002219"/>
    </source>
</evidence>
<dbReference type="eggNOG" id="ENOG5033UNM">
    <property type="taxonomic scope" value="Bacteria"/>
</dbReference>
<keyword evidence="2" id="KW-1133">Transmembrane helix</keyword>
<keyword evidence="4" id="KW-1185">Reference proteome</keyword>
<feature type="transmembrane region" description="Helical" evidence="2">
    <location>
        <begin position="201"/>
        <end position="223"/>
    </location>
</feature>
<dbReference type="GeneID" id="91486578"/>
<feature type="region of interest" description="Disordered" evidence="1">
    <location>
        <begin position="276"/>
        <end position="336"/>
    </location>
</feature>
<feature type="compositionally biased region" description="Gly residues" evidence="1">
    <location>
        <begin position="624"/>
        <end position="635"/>
    </location>
</feature>
<evidence type="ECO:0000313" key="3">
    <source>
        <dbReference type="EMBL" id="ADH69430.1"/>
    </source>
</evidence>
<feature type="region of interest" description="Disordered" evidence="1">
    <location>
        <begin position="603"/>
        <end position="649"/>
    </location>
</feature>
<feature type="compositionally biased region" description="Low complexity" evidence="1">
    <location>
        <begin position="311"/>
        <end position="321"/>
    </location>
</feature>
<proteinExistence type="predicted"/>
<evidence type="ECO:0000256" key="2">
    <source>
        <dbReference type="SAM" id="Phobius"/>
    </source>
</evidence>
<reference evidence="3 4" key="1">
    <citation type="journal article" date="2010" name="Stand. Genomic Sci.">
        <title>Complete genome sequence of Nocardiopsis dassonvillei type strain (IMRU 509).</title>
        <authorList>
            <person name="Sun H."/>
            <person name="Lapidus A."/>
            <person name="Nolan M."/>
            <person name="Lucas S."/>
            <person name="Del Rio T.G."/>
            <person name="Tice H."/>
            <person name="Cheng J.F."/>
            <person name="Tapia R."/>
            <person name="Han C."/>
            <person name="Goodwin L."/>
            <person name="Pitluck S."/>
            <person name="Pagani I."/>
            <person name="Ivanova N."/>
            <person name="Mavromatis K."/>
            <person name="Mikhailova N."/>
            <person name="Pati A."/>
            <person name="Chen A."/>
            <person name="Palaniappan K."/>
            <person name="Land M."/>
            <person name="Hauser L."/>
            <person name="Chang Y.J."/>
            <person name="Jeffries C.D."/>
            <person name="Djao O.D."/>
            <person name="Rohde M."/>
            <person name="Sikorski J."/>
            <person name="Goker M."/>
            <person name="Woyke T."/>
            <person name="Bristow J."/>
            <person name="Eisen J.A."/>
            <person name="Markowitz V."/>
            <person name="Hugenholtz P."/>
            <person name="Kyrpides N.C."/>
            <person name="Klenk H.P."/>
        </authorList>
    </citation>
    <scope>NUCLEOTIDE SEQUENCE [LARGE SCALE GENOMIC DNA]</scope>
    <source>
        <strain evidence="4">ATCC 23218 / DSM 43111 / CIP 107115 / JCM 7437 / KCTC 9190 / NBRC 14626 / NCTC 10488 / NRRL B-5397 / IMRU 509</strain>
    </source>
</reference>
<keyword evidence="2" id="KW-0472">Membrane</keyword>
<feature type="transmembrane region" description="Helical" evidence="2">
    <location>
        <begin position="130"/>
        <end position="150"/>
    </location>
</feature>
<gene>
    <name evidence="3" type="ordered locus">Ndas_4033</name>
</gene>
<keyword evidence="2" id="KW-0812">Transmembrane</keyword>
<dbReference type="EMBL" id="CP002040">
    <property type="protein sequence ID" value="ADH69430.1"/>
    <property type="molecule type" value="Genomic_DNA"/>
</dbReference>
<organism evidence="3 4">
    <name type="scientific">Nocardiopsis dassonvillei (strain ATCC 23218 / DSM 43111 / CIP 107115 / JCM 7437 / KCTC 9190 / NBRC 14626 / NCTC 10488 / NRRL B-5397 / IMRU 509)</name>
    <name type="common">Actinomadura dassonvillei</name>
    <dbReference type="NCBI Taxonomy" id="446468"/>
    <lineage>
        <taxon>Bacteria</taxon>
        <taxon>Bacillati</taxon>
        <taxon>Actinomycetota</taxon>
        <taxon>Actinomycetes</taxon>
        <taxon>Streptosporangiales</taxon>
        <taxon>Nocardiopsidaceae</taxon>
        <taxon>Nocardiopsis</taxon>
    </lineage>
</organism>